<organism evidence="2 3">
    <name type="scientific">Methanosarcina siciliae HI350</name>
    <dbReference type="NCBI Taxonomy" id="1434119"/>
    <lineage>
        <taxon>Archaea</taxon>
        <taxon>Methanobacteriati</taxon>
        <taxon>Methanobacteriota</taxon>
        <taxon>Stenosarchaea group</taxon>
        <taxon>Methanomicrobia</taxon>
        <taxon>Methanosarcinales</taxon>
        <taxon>Methanosarcinaceae</taxon>
        <taxon>Methanosarcina</taxon>
    </lineage>
</organism>
<dbReference type="RefSeq" id="WP_048173433.1">
    <property type="nucleotide sequence ID" value="NZ_CP009507.1"/>
</dbReference>
<reference evidence="2 3" key="1">
    <citation type="submission" date="2014-07" db="EMBL/GenBank/DDBJ databases">
        <title>Methanogenic archaea and the global carbon cycle.</title>
        <authorList>
            <person name="Henriksen J.R."/>
            <person name="Luke J."/>
            <person name="Reinhart S."/>
            <person name="Benedict M.N."/>
            <person name="Youngblut N.D."/>
            <person name="Metcalf M.E."/>
            <person name="Whitaker R.J."/>
            <person name="Metcalf W.W."/>
        </authorList>
    </citation>
    <scope>NUCLEOTIDE SEQUENCE [LARGE SCALE GENOMIC DNA]</scope>
    <source>
        <strain evidence="2 3">HI350</strain>
    </source>
</reference>
<dbReference type="HOGENOM" id="CLU_2340231_0_0_2"/>
<dbReference type="GeneID" id="24861777"/>
<proteinExistence type="predicted"/>
<dbReference type="KEGG" id="msz:MSSIH_2841"/>
<name>A0A0E3LBC5_9EURY</name>
<dbReference type="AlphaFoldDB" id="A0A0E3LBC5"/>
<gene>
    <name evidence="2" type="ORF">MSSIH_2841</name>
</gene>
<evidence type="ECO:0000313" key="2">
    <source>
        <dbReference type="EMBL" id="AKB33531.1"/>
    </source>
</evidence>
<feature type="region of interest" description="Disordered" evidence="1">
    <location>
        <begin position="61"/>
        <end position="97"/>
    </location>
</feature>
<evidence type="ECO:0000256" key="1">
    <source>
        <dbReference type="SAM" id="MobiDB-lite"/>
    </source>
</evidence>
<evidence type="ECO:0000313" key="3">
    <source>
        <dbReference type="Proteomes" id="UP000033092"/>
    </source>
</evidence>
<protein>
    <submittedName>
        <fullName evidence="2">Uncharacterized protein</fullName>
    </submittedName>
</protein>
<feature type="compositionally biased region" description="Basic residues" evidence="1">
    <location>
        <begin position="67"/>
        <end position="77"/>
    </location>
</feature>
<accession>A0A0E3LBC5</accession>
<sequence length="97" mass="10646">MAIDPEVLDRNIDKQVKTINAAQAAALTIKISGDLSQACRQGRRKQVSSVEVVPQIFGATSKALPKNSRRSRRKRSRSCQLNTSGTLPSSTRRPVRS</sequence>
<dbReference type="EMBL" id="CP009507">
    <property type="protein sequence ID" value="AKB33531.1"/>
    <property type="molecule type" value="Genomic_DNA"/>
</dbReference>
<feature type="compositionally biased region" description="Polar residues" evidence="1">
    <location>
        <begin position="79"/>
        <end position="97"/>
    </location>
</feature>
<dbReference type="GeneID" id="41606986"/>
<dbReference type="Proteomes" id="UP000033092">
    <property type="component" value="Chromosome"/>
</dbReference>
<dbReference type="PATRIC" id="fig|1434119.4.peg.3713"/>